<feature type="modified residue" description="4-aspartylphosphate" evidence="3">
    <location>
        <position position="57"/>
    </location>
</feature>
<dbReference type="EMBL" id="JBFXLQ010000064">
    <property type="protein sequence ID" value="KAL2862616.1"/>
    <property type="molecule type" value="Genomic_DNA"/>
</dbReference>
<dbReference type="PANTHER" id="PTHR45339:SF1">
    <property type="entry name" value="HYBRID SIGNAL TRANSDUCTION HISTIDINE KINASE J"/>
    <property type="match status" value="1"/>
</dbReference>
<dbReference type="RefSeq" id="XP_070881595.1">
    <property type="nucleotide sequence ID" value="XM_071033856.1"/>
</dbReference>
<dbReference type="CDD" id="cd17546">
    <property type="entry name" value="REC_hyHK_CKI1_RcsC-like"/>
    <property type="match status" value="1"/>
</dbReference>
<evidence type="ECO:0000313" key="6">
    <source>
        <dbReference type="Proteomes" id="UP001610432"/>
    </source>
</evidence>
<feature type="domain" description="Response regulatory" evidence="4">
    <location>
        <begin position="2"/>
        <end position="129"/>
    </location>
</feature>
<dbReference type="InterPro" id="IPR001789">
    <property type="entry name" value="Sig_transdc_resp-reg_receiver"/>
</dbReference>
<comment type="caution">
    <text evidence="5">The sequence shown here is derived from an EMBL/GenBank/DDBJ whole genome shotgun (WGS) entry which is preliminary data.</text>
</comment>
<evidence type="ECO:0000256" key="3">
    <source>
        <dbReference type="PROSITE-ProRule" id="PRU00169"/>
    </source>
</evidence>
<dbReference type="Proteomes" id="UP001610432">
    <property type="component" value="Unassembled WGS sequence"/>
</dbReference>
<dbReference type="SMART" id="SM00448">
    <property type="entry name" value="REC"/>
    <property type="match status" value="1"/>
</dbReference>
<evidence type="ECO:0000259" key="4">
    <source>
        <dbReference type="PROSITE" id="PS50110"/>
    </source>
</evidence>
<gene>
    <name evidence="5" type="ORF">BJX67DRAFT_385426</name>
</gene>
<organism evidence="5 6">
    <name type="scientific">Aspergillus lucknowensis</name>
    <dbReference type="NCBI Taxonomy" id="176173"/>
    <lineage>
        <taxon>Eukaryota</taxon>
        <taxon>Fungi</taxon>
        <taxon>Dikarya</taxon>
        <taxon>Ascomycota</taxon>
        <taxon>Pezizomycotina</taxon>
        <taxon>Eurotiomycetes</taxon>
        <taxon>Eurotiomycetidae</taxon>
        <taxon>Eurotiales</taxon>
        <taxon>Aspergillaceae</taxon>
        <taxon>Aspergillus</taxon>
        <taxon>Aspergillus subgen. Nidulantes</taxon>
    </lineage>
</organism>
<keyword evidence="6" id="KW-1185">Reference proteome</keyword>
<reference evidence="5 6" key="1">
    <citation type="submission" date="2024-07" db="EMBL/GenBank/DDBJ databases">
        <title>Section-level genome sequencing and comparative genomics of Aspergillus sections Usti and Cavernicolus.</title>
        <authorList>
            <consortium name="Lawrence Berkeley National Laboratory"/>
            <person name="Nybo J.L."/>
            <person name="Vesth T.C."/>
            <person name="Theobald S."/>
            <person name="Frisvad J.C."/>
            <person name="Larsen T.O."/>
            <person name="Kjaerboelling I."/>
            <person name="Rothschild-Mancinelli K."/>
            <person name="Lyhne E.K."/>
            <person name="Kogle M.E."/>
            <person name="Barry K."/>
            <person name="Clum A."/>
            <person name="Na H."/>
            <person name="Ledsgaard L."/>
            <person name="Lin J."/>
            <person name="Lipzen A."/>
            <person name="Kuo A."/>
            <person name="Riley R."/>
            <person name="Mondo S."/>
            <person name="Labutti K."/>
            <person name="Haridas S."/>
            <person name="Pangalinan J."/>
            <person name="Salamov A.A."/>
            <person name="Simmons B.A."/>
            <person name="Magnuson J.K."/>
            <person name="Chen J."/>
            <person name="Drula E."/>
            <person name="Henrissat B."/>
            <person name="Wiebenga A."/>
            <person name="Lubbers R.J."/>
            <person name="Gomes A.C."/>
            <person name="Macurrencykelacurrency M.R."/>
            <person name="Stajich J."/>
            <person name="Grigoriev I.V."/>
            <person name="Mortensen U.H."/>
            <person name="De Vries R.P."/>
            <person name="Baker S.E."/>
            <person name="Andersen M.R."/>
        </authorList>
    </citation>
    <scope>NUCLEOTIDE SEQUENCE [LARGE SCALE GENOMIC DNA]</scope>
    <source>
        <strain evidence="5 6">CBS 449.75</strain>
    </source>
</reference>
<dbReference type="InterPro" id="IPR011006">
    <property type="entry name" value="CheY-like_superfamily"/>
</dbReference>
<sequence length="175" mass="19323">MHILVAEDNYVNQKVLEKFFKKLGGCTVSIVGDGQQALNYLSGPPATCPRPDIIIMDNAMPVMGGQEATRIIRTQPPFTTDPLIRTTPIIALVASMVSDRERYLAQGFDDVLHKPFRLQSLKRMILFWSRQRRNPAGGGAAGIAPLPPPVPVPLRPTAQWGPFPLRAFRGPRSLL</sequence>
<dbReference type="SUPFAM" id="SSF52172">
    <property type="entry name" value="CheY-like"/>
    <property type="match status" value="1"/>
</dbReference>
<name>A0ABR4LDU1_9EURO</name>
<dbReference type="PROSITE" id="PS50110">
    <property type="entry name" value="RESPONSE_REGULATORY"/>
    <property type="match status" value="1"/>
</dbReference>
<dbReference type="GeneID" id="98148928"/>
<evidence type="ECO:0000313" key="5">
    <source>
        <dbReference type="EMBL" id="KAL2862616.1"/>
    </source>
</evidence>
<keyword evidence="2" id="KW-0902">Two-component regulatory system</keyword>
<dbReference type="Gene3D" id="3.40.50.2300">
    <property type="match status" value="1"/>
</dbReference>
<proteinExistence type="predicted"/>
<dbReference type="Pfam" id="PF00072">
    <property type="entry name" value="Response_reg"/>
    <property type="match status" value="1"/>
</dbReference>
<dbReference type="PANTHER" id="PTHR45339">
    <property type="entry name" value="HYBRID SIGNAL TRANSDUCTION HISTIDINE KINASE J"/>
    <property type="match status" value="1"/>
</dbReference>
<evidence type="ECO:0000256" key="2">
    <source>
        <dbReference type="ARBA" id="ARBA00023012"/>
    </source>
</evidence>
<evidence type="ECO:0000256" key="1">
    <source>
        <dbReference type="ARBA" id="ARBA00022553"/>
    </source>
</evidence>
<protein>
    <submittedName>
        <fullName evidence="5">CheY-like superfamily</fullName>
    </submittedName>
</protein>
<accession>A0ABR4LDU1</accession>
<keyword evidence="1 3" id="KW-0597">Phosphoprotein</keyword>